<dbReference type="OrthoDB" id="9816557at2"/>
<dbReference type="InterPro" id="IPR002901">
    <property type="entry name" value="MGlyc_endo_b_GlcNAc-like_dom"/>
</dbReference>
<feature type="region of interest" description="Disordered" evidence="1">
    <location>
        <begin position="256"/>
        <end position="280"/>
    </location>
</feature>
<reference evidence="4 5" key="1">
    <citation type="submission" date="2018-08" db="EMBL/GenBank/DDBJ databases">
        <title>Bacillus jemisoniae sp. nov., Bacillus chryseoplanitiae sp. nov., Bacillus resnikiae sp. nov., and Bacillus frankliniae sp. nov., isolated from Viking spacecraft and associated surfaces.</title>
        <authorList>
            <person name="Seuylemezian A."/>
            <person name="Vaishampayan P."/>
        </authorList>
    </citation>
    <scope>NUCLEOTIDE SEQUENCE [LARGE SCALE GENOMIC DNA]</scope>
    <source>
        <strain evidence="4 5">JJ-247</strain>
    </source>
</reference>
<feature type="domain" description="SH3b" evidence="3">
    <location>
        <begin position="113"/>
        <end position="188"/>
    </location>
</feature>
<feature type="domain" description="SH3b" evidence="3">
    <location>
        <begin position="284"/>
        <end position="347"/>
    </location>
</feature>
<comment type="caution">
    <text evidence="4">The sequence shown here is derived from an EMBL/GenBank/DDBJ whole genome shotgun (WGS) entry which is preliminary data.</text>
</comment>
<keyword evidence="5" id="KW-1185">Reference proteome</keyword>
<sequence length="701" mass="77904">MKKKIALVFFTCLLLLTVSLPGFSSSIAVKAAGTVKIAKTAYITTNNLNLRTGSATKFPVIVTIPKGKTVIATERLGGWYKVSYTYKVNGKYITKTGWVSGTYLKKPVVKAPAGTKIVKTTFVTTANLNIRSGAGTKFKTVYTVRKGQTVSATEKIGSWYKISHSYKVRGKNITVTGWVSGSFLKEYYQYIKTSRLDYFTKKVSYFYQTPDTKRKPTVKIPGNTRLQSTQKVINSIGQTWYRVSYKGKSGYVNSADVTRNSSTPPINQPVTPPDEPKWTETSLSGKTFVTTDSLNVRSKPFSTGKLLNTLPDSKLVVPAKKTSNGWYKVTYQQKTGYVSGKYLKEVITGDPMTRKGYQFIDLRTKSPVTASQINHYIAVNVKAKGKPSVLLNKGQAFINAGNKYGVNALYLAAHAIHESGYGTSNISLGKYNLFGFGAFDLTPFVGAYRFSSIEQNIDYIAREMKATYLNPHSWKYKGAYLGFTTKSLSNSRLDANSEGMNFYYASDSFWGKAIASHMERILPYNENYYRNAKPNLTYYSQPGKPGGKDVFPADTQAVSMNTLVLSLTKGGPAAKTLKKGNTFTLLEKHNDYWLTVKVGGKTYYAGVKNSKATSPIPLHAYRDYFTVKNLGRVTVDGLNFRSQPSMNGSRIDVLKRNQYVHLLLDKNGKPIVDKSGSWYNIKLANGKKGWASKSFIEQELK</sequence>
<dbReference type="PROSITE" id="PS51781">
    <property type="entry name" value="SH3B"/>
    <property type="match status" value="4"/>
</dbReference>
<accession>A0A398AVV9</accession>
<feature type="domain" description="SH3b" evidence="3">
    <location>
        <begin position="628"/>
        <end position="700"/>
    </location>
</feature>
<dbReference type="SMART" id="SM00047">
    <property type="entry name" value="LYZ2"/>
    <property type="match status" value="1"/>
</dbReference>
<feature type="compositionally biased region" description="Polar residues" evidence="1">
    <location>
        <begin position="256"/>
        <end position="265"/>
    </location>
</feature>
<dbReference type="Gene3D" id="2.30.30.40">
    <property type="entry name" value="SH3 Domains"/>
    <property type="match status" value="5"/>
</dbReference>
<evidence type="ECO:0000259" key="3">
    <source>
        <dbReference type="PROSITE" id="PS51781"/>
    </source>
</evidence>
<dbReference type="Gene3D" id="1.10.530.10">
    <property type="match status" value="1"/>
</dbReference>
<dbReference type="PANTHER" id="PTHR34408">
    <property type="entry name" value="FAMILY PROTEIN, PUTATIVE-RELATED"/>
    <property type="match status" value="1"/>
</dbReference>
<keyword evidence="2" id="KW-0732">Signal</keyword>
<protein>
    <submittedName>
        <fullName evidence="4">Peptide-binding protein</fullName>
    </submittedName>
</protein>
<feature type="chain" id="PRO_5017288536" evidence="2">
    <location>
        <begin position="32"/>
        <end position="701"/>
    </location>
</feature>
<feature type="domain" description="SH3b" evidence="3">
    <location>
        <begin position="38"/>
        <end position="108"/>
    </location>
</feature>
<evidence type="ECO:0000313" key="4">
    <source>
        <dbReference type="EMBL" id="RID81742.1"/>
    </source>
</evidence>
<dbReference type="PANTHER" id="PTHR34408:SF1">
    <property type="entry name" value="GLYCOSYL HYDROLASE FAMILY 19 DOMAIN-CONTAINING PROTEIN HI_1415"/>
    <property type="match status" value="1"/>
</dbReference>
<dbReference type="InterPro" id="IPR003646">
    <property type="entry name" value="SH3-like_bac-type"/>
</dbReference>
<name>A0A398AVV9_9BACI</name>
<dbReference type="RefSeq" id="WP_119114813.1">
    <property type="nucleotide sequence ID" value="NZ_CBCSEO010000022.1"/>
</dbReference>
<evidence type="ECO:0000256" key="1">
    <source>
        <dbReference type="SAM" id="MobiDB-lite"/>
    </source>
</evidence>
<feature type="signal peptide" evidence="2">
    <location>
        <begin position="1"/>
        <end position="31"/>
    </location>
</feature>
<dbReference type="InterPro" id="IPR052354">
    <property type="entry name" value="Cell_Wall_Dynamics_Protein"/>
</dbReference>
<proteinExistence type="predicted"/>
<dbReference type="EMBL" id="QWVT01000049">
    <property type="protein sequence ID" value="RID81742.1"/>
    <property type="molecule type" value="Genomic_DNA"/>
</dbReference>
<dbReference type="Proteomes" id="UP000265816">
    <property type="component" value="Unassembled WGS sequence"/>
</dbReference>
<dbReference type="AlphaFoldDB" id="A0A398AVV9"/>
<dbReference type="GO" id="GO:0004040">
    <property type="term" value="F:amidase activity"/>
    <property type="evidence" value="ECO:0007669"/>
    <property type="project" value="InterPro"/>
</dbReference>
<gene>
    <name evidence="4" type="ORF">D1970_21055</name>
</gene>
<evidence type="ECO:0000313" key="5">
    <source>
        <dbReference type="Proteomes" id="UP000265816"/>
    </source>
</evidence>
<dbReference type="Pfam" id="PF08239">
    <property type="entry name" value="SH3_3"/>
    <property type="match status" value="4"/>
</dbReference>
<dbReference type="SMART" id="SM00287">
    <property type="entry name" value="SH3b"/>
    <property type="match status" value="5"/>
</dbReference>
<evidence type="ECO:0000256" key="2">
    <source>
        <dbReference type="SAM" id="SignalP"/>
    </source>
</evidence>
<dbReference type="Pfam" id="PF01832">
    <property type="entry name" value="Glucosaminidase"/>
    <property type="match status" value="1"/>
</dbReference>
<organism evidence="4 5">
    <name type="scientific">Mesobacillus zeae</name>
    <dbReference type="NCBI Taxonomy" id="1917180"/>
    <lineage>
        <taxon>Bacteria</taxon>
        <taxon>Bacillati</taxon>
        <taxon>Bacillota</taxon>
        <taxon>Bacilli</taxon>
        <taxon>Bacillales</taxon>
        <taxon>Bacillaceae</taxon>
        <taxon>Mesobacillus</taxon>
    </lineage>
</organism>